<dbReference type="OrthoDB" id="106887at2"/>
<dbReference type="PANTHER" id="PTHR23403">
    <property type="entry name" value="TREHALASE"/>
    <property type="match status" value="1"/>
</dbReference>
<dbReference type="Pfam" id="PF01204">
    <property type="entry name" value="Trehalase"/>
    <property type="match status" value="1"/>
</dbReference>
<organism evidence="3 4">
    <name type="scientific">Cellulophaga tyrosinoxydans</name>
    <dbReference type="NCBI Taxonomy" id="504486"/>
    <lineage>
        <taxon>Bacteria</taxon>
        <taxon>Pseudomonadati</taxon>
        <taxon>Bacteroidota</taxon>
        <taxon>Flavobacteriia</taxon>
        <taxon>Flavobacteriales</taxon>
        <taxon>Flavobacteriaceae</taxon>
        <taxon>Cellulophaga</taxon>
    </lineage>
</organism>
<evidence type="ECO:0000313" key="3">
    <source>
        <dbReference type="EMBL" id="SMC35552.1"/>
    </source>
</evidence>
<dbReference type="SUPFAM" id="SSF48208">
    <property type="entry name" value="Six-hairpin glycosidases"/>
    <property type="match status" value="1"/>
</dbReference>
<dbReference type="AlphaFoldDB" id="A0A1W1YHF0"/>
<evidence type="ECO:0000256" key="2">
    <source>
        <dbReference type="ARBA" id="ARBA00023295"/>
    </source>
</evidence>
<sequence length="530" mass="60593">MKYYYLLAALVLLGCKGEKDKKATLENHTQITKQEPLQTPDKLLGELFAHVQLAQVFPDGKTFVDCTAKFPYDEIRVKYEQEKNKPDFELKTFVLENFEVPISISSDFKSDPNKSATEHLTALWPVLKRDSDIAHEGSTLIPLPKAYVVPGGRFREVYYWDSYFTMLGLVESGEFDLIENILDNFAYLIDTVGHIPNGNRTYYITRSQPPFFSQMVKLLADHKGDEVYSKYKSALRKEYEFWMSGNKITSEPMEHCVPTSVGTMNRYYDQGDTPRQESYREDYTQVEKLGGGKKMYRDLRSGAESGWDYSSRWFADGNSIETIETTDIIPVDLNALLYGLEEILVAISSDDQDFVSALQTSMKNRKTFLNDFCFNKTDGFYEDYNWVTKKQTGIKSLATVYPLFFKMASQEQADKVAEFIEKNLLKAGGVVTTTNYTGQQWDAPNGWAPLQWMTIKGLENYGHHLLAKTIAERWVTLNEKVYANTGKFVEKYNVEDMTLDAGGGEYPVQDGFGWSNGVYLALKNYLKTSK</sequence>
<dbReference type="PANTHER" id="PTHR23403:SF1">
    <property type="entry name" value="TREHALASE"/>
    <property type="match status" value="1"/>
</dbReference>
<dbReference type="PRINTS" id="PR00744">
    <property type="entry name" value="GLHYDRLASE37"/>
</dbReference>
<evidence type="ECO:0000256" key="1">
    <source>
        <dbReference type="ARBA" id="ARBA00022801"/>
    </source>
</evidence>
<reference evidence="3 4" key="1">
    <citation type="submission" date="2017-04" db="EMBL/GenBank/DDBJ databases">
        <authorList>
            <person name="Afonso C.L."/>
            <person name="Miller P.J."/>
            <person name="Scott M.A."/>
            <person name="Spackman E."/>
            <person name="Goraichik I."/>
            <person name="Dimitrov K.M."/>
            <person name="Suarez D.L."/>
            <person name="Swayne D.E."/>
        </authorList>
    </citation>
    <scope>NUCLEOTIDE SEQUENCE [LARGE SCALE GENOMIC DNA]</scope>
    <source>
        <strain evidence="3 4">DSM 21164</strain>
    </source>
</reference>
<name>A0A1W1YHF0_9FLAO</name>
<gene>
    <name evidence="3" type="ORF">SAMN05660703_0488</name>
</gene>
<dbReference type="PROSITE" id="PS00928">
    <property type="entry name" value="TREHALASE_2"/>
    <property type="match status" value="1"/>
</dbReference>
<keyword evidence="1" id="KW-0378">Hydrolase</keyword>
<accession>A0A1W1YHF0</accession>
<dbReference type="PROSITE" id="PS51257">
    <property type="entry name" value="PROKAR_LIPOPROTEIN"/>
    <property type="match status" value="1"/>
</dbReference>
<keyword evidence="4" id="KW-1185">Reference proteome</keyword>
<dbReference type="InterPro" id="IPR018232">
    <property type="entry name" value="Glyco_hydro_37_CS"/>
</dbReference>
<keyword evidence="2" id="KW-0326">Glycosidase</keyword>
<proteinExistence type="predicted"/>
<dbReference type="NCBIfam" id="NF009773">
    <property type="entry name" value="PRK13270.1"/>
    <property type="match status" value="1"/>
</dbReference>
<dbReference type="InterPro" id="IPR012341">
    <property type="entry name" value="6hp_glycosidase-like_sf"/>
</dbReference>
<dbReference type="GO" id="GO:0005993">
    <property type="term" value="P:trehalose catabolic process"/>
    <property type="evidence" value="ECO:0007669"/>
    <property type="project" value="TreeGrafter"/>
</dbReference>
<dbReference type="RefSeq" id="WP_084059798.1">
    <property type="nucleotide sequence ID" value="NZ_FWXO01000001.1"/>
</dbReference>
<dbReference type="GO" id="GO:0004555">
    <property type="term" value="F:alpha,alpha-trehalase activity"/>
    <property type="evidence" value="ECO:0007669"/>
    <property type="project" value="InterPro"/>
</dbReference>
<dbReference type="InterPro" id="IPR001661">
    <property type="entry name" value="Glyco_hydro_37"/>
</dbReference>
<dbReference type="STRING" id="504486.SAMN05660703_0488"/>
<dbReference type="PROSITE" id="PS00927">
    <property type="entry name" value="TREHALASE_1"/>
    <property type="match status" value="1"/>
</dbReference>
<evidence type="ECO:0000313" key="4">
    <source>
        <dbReference type="Proteomes" id="UP000192360"/>
    </source>
</evidence>
<dbReference type="Proteomes" id="UP000192360">
    <property type="component" value="Unassembled WGS sequence"/>
</dbReference>
<dbReference type="InterPro" id="IPR008928">
    <property type="entry name" value="6-hairpin_glycosidase_sf"/>
</dbReference>
<protein>
    <submittedName>
        <fullName evidence="3">Alpha,alpha-trehalase</fullName>
    </submittedName>
</protein>
<dbReference type="EMBL" id="FWXO01000001">
    <property type="protein sequence ID" value="SMC35552.1"/>
    <property type="molecule type" value="Genomic_DNA"/>
</dbReference>
<dbReference type="Gene3D" id="1.50.10.10">
    <property type="match status" value="1"/>
</dbReference>